<dbReference type="PANTHER" id="PTHR31973:SF195">
    <property type="entry name" value="MUDR FAMILY TRANSPOSASE"/>
    <property type="match status" value="1"/>
</dbReference>
<dbReference type="AlphaFoldDB" id="A0A2G2Z4W2"/>
<gene>
    <name evidence="2" type="ORF">T459_20579</name>
</gene>
<protein>
    <recommendedName>
        <fullName evidence="1">MULE transposase domain-containing protein</fullName>
    </recommendedName>
</protein>
<comment type="caution">
    <text evidence="2">The sequence shown here is derived from an EMBL/GenBank/DDBJ whole genome shotgun (WGS) entry which is preliminary data.</text>
</comment>
<dbReference type="Gramene" id="PHT77057">
    <property type="protein sequence ID" value="PHT77057"/>
    <property type="gene ID" value="T459_20579"/>
</dbReference>
<keyword evidence="3" id="KW-1185">Reference proteome</keyword>
<dbReference type="Pfam" id="PF10551">
    <property type="entry name" value="MULE"/>
    <property type="match status" value="1"/>
</dbReference>
<dbReference type="EMBL" id="AYRZ02000007">
    <property type="protein sequence ID" value="PHT77057.1"/>
    <property type="molecule type" value="Genomic_DNA"/>
</dbReference>
<proteinExistence type="predicted"/>
<dbReference type="STRING" id="4072.A0A2G2Z4W2"/>
<feature type="domain" description="MULE transposase" evidence="1">
    <location>
        <begin position="336"/>
        <end position="430"/>
    </location>
</feature>
<name>A0A2G2Z4W2_CAPAN</name>
<evidence type="ECO:0000313" key="2">
    <source>
        <dbReference type="EMBL" id="PHT77057.1"/>
    </source>
</evidence>
<reference evidence="2 3" key="1">
    <citation type="journal article" date="2014" name="Nat. Genet.">
        <title>Genome sequence of the hot pepper provides insights into the evolution of pungency in Capsicum species.</title>
        <authorList>
            <person name="Kim S."/>
            <person name="Park M."/>
            <person name="Yeom S.I."/>
            <person name="Kim Y.M."/>
            <person name="Lee J.M."/>
            <person name="Lee H.A."/>
            <person name="Seo E."/>
            <person name="Choi J."/>
            <person name="Cheong K."/>
            <person name="Kim K.T."/>
            <person name="Jung K."/>
            <person name="Lee G.W."/>
            <person name="Oh S.K."/>
            <person name="Bae C."/>
            <person name="Kim S.B."/>
            <person name="Lee H.Y."/>
            <person name="Kim S.Y."/>
            <person name="Kim M.S."/>
            <person name="Kang B.C."/>
            <person name="Jo Y.D."/>
            <person name="Yang H.B."/>
            <person name="Jeong H.J."/>
            <person name="Kang W.H."/>
            <person name="Kwon J.K."/>
            <person name="Shin C."/>
            <person name="Lim J.Y."/>
            <person name="Park J.H."/>
            <person name="Huh J.H."/>
            <person name="Kim J.S."/>
            <person name="Kim B.D."/>
            <person name="Cohen O."/>
            <person name="Paran I."/>
            <person name="Suh M.C."/>
            <person name="Lee S.B."/>
            <person name="Kim Y.K."/>
            <person name="Shin Y."/>
            <person name="Noh S.J."/>
            <person name="Park J."/>
            <person name="Seo Y.S."/>
            <person name="Kwon S.Y."/>
            <person name="Kim H.A."/>
            <person name="Park J.M."/>
            <person name="Kim H.J."/>
            <person name="Choi S.B."/>
            <person name="Bosland P.W."/>
            <person name="Reeves G."/>
            <person name="Jo S.H."/>
            <person name="Lee B.W."/>
            <person name="Cho H.T."/>
            <person name="Choi H.S."/>
            <person name="Lee M.S."/>
            <person name="Yu Y."/>
            <person name="Do Choi Y."/>
            <person name="Park B.S."/>
            <person name="van Deynze A."/>
            <person name="Ashrafi H."/>
            <person name="Hill T."/>
            <person name="Kim W.T."/>
            <person name="Pai H.S."/>
            <person name="Ahn H.K."/>
            <person name="Yeam I."/>
            <person name="Giovannoni J.J."/>
            <person name="Rose J.K."/>
            <person name="Sorensen I."/>
            <person name="Lee S.J."/>
            <person name="Kim R.W."/>
            <person name="Choi I.Y."/>
            <person name="Choi B.S."/>
            <person name="Lim J.S."/>
            <person name="Lee Y.H."/>
            <person name="Choi D."/>
        </authorList>
    </citation>
    <scope>NUCLEOTIDE SEQUENCE [LARGE SCALE GENOMIC DNA]</scope>
    <source>
        <strain evidence="3">cv. CM334</strain>
    </source>
</reference>
<sequence>MGEWVNTPRGWKWRSFTKVTLPIAVHRNNSYDELVASVKQSEDLDCASSNVVISYLMNSTEKVNPTIINNDARVSLYMMDVDANGFRPVLRINVVDRSFEGPMNSSPSPPWCPTVDDNLNDYESDGDHPMNMKDDCVYTEDVSLDSQDAEEDCGTGSQPVHSFFDGTNFYRDQIFAYKKQLKMLLDGAALRQSFDYRMEKSCTKLLKAKCVSPGCGWLLRARKYEISDRFHIYKYVGEHTCDVEHVTRKHKKMSSELIASLCINHFRDGKGPSISEIQRIVFKELHCHAIYWMCWKRSVITKNIIRGTPEHEYACLQVFSHMVELLNSGYSYSIMVIIVDGTYLYRKYEGVLLSAIAQDTKNHIFPIAFFVIDKENNASCTFFFQKLKSNVDDEPDLCVIFDGYISIANAFSRVYSRAHYGLCMRHLAENLFVNQHCGEHLYQFYAAEKAYSFDEFSENFEELKYNCPEAVHVLENVLGF</sequence>
<organism evidence="2 3">
    <name type="scientific">Capsicum annuum</name>
    <name type="common">Capsicum pepper</name>
    <dbReference type="NCBI Taxonomy" id="4072"/>
    <lineage>
        <taxon>Eukaryota</taxon>
        <taxon>Viridiplantae</taxon>
        <taxon>Streptophyta</taxon>
        <taxon>Embryophyta</taxon>
        <taxon>Tracheophyta</taxon>
        <taxon>Spermatophyta</taxon>
        <taxon>Magnoliopsida</taxon>
        <taxon>eudicotyledons</taxon>
        <taxon>Gunneridae</taxon>
        <taxon>Pentapetalae</taxon>
        <taxon>asterids</taxon>
        <taxon>lamiids</taxon>
        <taxon>Solanales</taxon>
        <taxon>Solanaceae</taxon>
        <taxon>Solanoideae</taxon>
        <taxon>Capsiceae</taxon>
        <taxon>Capsicum</taxon>
    </lineage>
</organism>
<dbReference type="InterPro" id="IPR018289">
    <property type="entry name" value="MULE_transposase_dom"/>
</dbReference>
<evidence type="ECO:0000313" key="3">
    <source>
        <dbReference type="Proteomes" id="UP000222542"/>
    </source>
</evidence>
<accession>A0A2G2Z4W2</accession>
<evidence type="ECO:0000259" key="1">
    <source>
        <dbReference type="Pfam" id="PF10551"/>
    </source>
</evidence>
<dbReference type="Proteomes" id="UP000222542">
    <property type="component" value="Unassembled WGS sequence"/>
</dbReference>
<dbReference type="PANTHER" id="PTHR31973">
    <property type="entry name" value="POLYPROTEIN, PUTATIVE-RELATED"/>
    <property type="match status" value="1"/>
</dbReference>
<reference evidence="2 3" key="2">
    <citation type="journal article" date="2017" name="Genome Biol.">
        <title>New reference genome sequences of hot pepper reveal the massive evolution of plant disease-resistance genes by retroduplication.</title>
        <authorList>
            <person name="Kim S."/>
            <person name="Park J."/>
            <person name="Yeom S.I."/>
            <person name="Kim Y.M."/>
            <person name="Seo E."/>
            <person name="Kim K.T."/>
            <person name="Kim M.S."/>
            <person name="Lee J.M."/>
            <person name="Cheong K."/>
            <person name="Shin H.S."/>
            <person name="Kim S.B."/>
            <person name="Han K."/>
            <person name="Lee J."/>
            <person name="Park M."/>
            <person name="Lee H.A."/>
            <person name="Lee H.Y."/>
            <person name="Lee Y."/>
            <person name="Oh S."/>
            <person name="Lee J.H."/>
            <person name="Choi E."/>
            <person name="Choi E."/>
            <person name="Lee S.E."/>
            <person name="Jeon J."/>
            <person name="Kim H."/>
            <person name="Choi G."/>
            <person name="Song H."/>
            <person name="Lee J."/>
            <person name="Lee S.C."/>
            <person name="Kwon J.K."/>
            <person name="Lee H.Y."/>
            <person name="Koo N."/>
            <person name="Hong Y."/>
            <person name="Kim R.W."/>
            <person name="Kang W.H."/>
            <person name="Huh J.H."/>
            <person name="Kang B.C."/>
            <person name="Yang T.J."/>
            <person name="Lee Y.H."/>
            <person name="Bennetzen J.L."/>
            <person name="Choi D."/>
        </authorList>
    </citation>
    <scope>NUCLEOTIDE SEQUENCE [LARGE SCALE GENOMIC DNA]</scope>
    <source>
        <strain evidence="3">cv. CM334</strain>
    </source>
</reference>
<dbReference type="OMA" id="FRINSIW"/>